<evidence type="ECO:0000256" key="6">
    <source>
        <dbReference type="ARBA" id="ARBA00023180"/>
    </source>
</evidence>
<evidence type="ECO:0000256" key="1">
    <source>
        <dbReference type="ARBA" id="ARBA00009431"/>
    </source>
</evidence>
<evidence type="ECO:0000313" key="9">
    <source>
        <dbReference type="Proteomes" id="UP001373714"/>
    </source>
</evidence>
<evidence type="ECO:0000256" key="2">
    <source>
        <dbReference type="ARBA" id="ARBA00012446"/>
    </source>
</evidence>
<dbReference type="Pfam" id="PF00450">
    <property type="entry name" value="Peptidase_S10"/>
    <property type="match status" value="1"/>
</dbReference>
<dbReference type="EC" id="3.4.16.5" evidence="2"/>
<evidence type="ECO:0000313" key="8">
    <source>
        <dbReference type="EMBL" id="KAK6358042.1"/>
    </source>
</evidence>
<dbReference type="InterPro" id="IPR029058">
    <property type="entry name" value="AB_hydrolase_fold"/>
</dbReference>
<proteinExistence type="inferred from homology"/>
<evidence type="ECO:0000256" key="4">
    <source>
        <dbReference type="ARBA" id="ARBA00022670"/>
    </source>
</evidence>
<dbReference type="GO" id="GO:0006508">
    <property type="term" value="P:proteolysis"/>
    <property type="evidence" value="ECO:0007669"/>
    <property type="project" value="UniProtKB-KW"/>
</dbReference>
<feature type="signal peptide" evidence="7">
    <location>
        <begin position="1"/>
        <end position="18"/>
    </location>
</feature>
<dbReference type="AlphaFoldDB" id="A0AAV9VBH7"/>
<keyword evidence="6" id="KW-0325">Glycoprotein</keyword>
<dbReference type="SUPFAM" id="SSF53474">
    <property type="entry name" value="alpha/beta-Hydrolases"/>
    <property type="match status" value="1"/>
</dbReference>
<dbReference type="PANTHER" id="PTHR11802:SF113">
    <property type="entry name" value="SERINE CARBOXYPEPTIDASE CTSA-4.1"/>
    <property type="match status" value="1"/>
</dbReference>
<keyword evidence="4" id="KW-0645">Protease</keyword>
<gene>
    <name evidence="8" type="ORF">TWF730_007396</name>
</gene>
<dbReference type="Gene3D" id="1.10.287.410">
    <property type="match status" value="1"/>
</dbReference>
<dbReference type="PANTHER" id="PTHR11802">
    <property type="entry name" value="SERINE PROTEASE FAMILY S10 SERINE CARBOXYPEPTIDASE"/>
    <property type="match status" value="1"/>
</dbReference>
<dbReference type="PRINTS" id="PR00724">
    <property type="entry name" value="CRBOXYPTASEC"/>
</dbReference>
<comment type="caution">
    <text evidence="8">The sequence shown here is derived from an EMBL/GenBank/DDBJ whole genome shotgun (WGS) entry which is preliminary data.</text>
</comment>
<dbReference type="GO" id="GO:0004185">
    <property type="term" value="F:serine-type carboxypeptidase activity"/>
    <property type="evidence" value="ECO:0007669"/>
    <property type="project" value="UniProtKB-EC"/>
</dbReference>
<organism evidence="8 9">
    <name type="scientific">Orbilia blumenaviensis</name>
    <dbReference type="NCBI Taxonomy" id="1796055"/>
    <lineage>
        <taxon>Eukaryota</taxon>
        <taxon>Fungi</taxon>
        <taxon>Dikarya</taxon>
        <taxon>Ascomycota</taxon>
        <taxon>Pezizomycotina</taxon>
        <taxon>Orbiliomycetes</taxon>
        <taxon>Orbiliales</taxon>
        <taxon>Orbiliaceae</taxon>
        <taxon>Orbilia</taxon>
    </lineage>
</organism>
<name>A0AAV9VBH7_9PEZI</name>
<comment type="similarity">
    <text evidence="1">Belongs to the peptidase S10 family.</text>
</comment>
<keyword evidence="5" id="KW-0378">Hydrolase</keyword>
<keyword evidence="3" id="KW-0121">Carboxypeptidase</keyword>
<reference evidence="8 9" key="1">
    <citation type="submission" date="2019-10" db="EMBL/GenBank/DDBJ databases">
        <authorList>
            <person name="Palmer J.M."/>
        </authorList>
    </citation>
    <scope>NUCLEOTIDE SEQUENCE [LARGE SCALE GENOMIC DNA]</scope>
    <source>
        <strain evidence="8 9">TWF730</strain>
    </source>
</reference>
<protein>
    <recommendedName>
        <fullName evidence="2">carboxypeptidase C</fullName>
        <ecNumber evidence="2">3.4.16.5</ecNumber>
    </recommendedName>
</protein>
<keyword evidence="9" id="KW-1185">Reference proteome</keyword>
<accession>A0AAV9VBH7</accession>
<evidence type="ECO:0000256" key="7">
    <source>
        <dbReference type="SAM" id="SignalP"/>
    </source>
</evidence>
<dbReference type="InterPro" id="IPR001563">
    <property type="entry name" value="Peptidase_S10"/>
</dbReference>
<dbReference type="GO" id="GO:0000324">
    <property type="term" value="C:fungal-type vacuole"/>
    <property type="evidence" value="ECO:0007669"/>
    <property type="project" value="TreeGrafter"/>
</dbReference>
<dbReference type="Proteomes" id="UP001373714">
    <property type="component" value="Unassembled WGS sequence"/>
</dbReference>
<dbReference type="Gene3D" id="3.40.50.1820">
    <property type="entry name" value="alpha/beta hydrolase"/>
    <property type="match status" value="1"/>
</dbReference>
<evidence type="ECO:0000256" key="5">
    <source>
        <dbReference type="ARBA" id="ARBA00022801"/>
    </source>
</evidence>
<evidence type="ECO:0000256" key="3">
    <source>
        <dbReference type="ARBA" id="ARBA00022645"/>
    </source>
</evidence>
<sequence>MKVSAIAIVGLIASPAQCYLRPPNRGQNRLKTEASIRQNEFTIQSPAGRIAQKPLVFDYTAAPQVQTPLKSDPFPIDDPRGIRIHPVDERLCKSGTRQLTGHVNVTQHKSLFFWFHESRRDPKNDPLIIWLNGGPGASSLMGGLTELGPCMIDDEGKNTTYNKHGWSNFANIIFVDQPAGVGFSTVTNDSYLPYTAQVAATDFSVFIRRLFKHVIPEFSSHKLHFMGESFGGVYFPSILTKILDQQQSLKELGLPDPFPKVESLVLADALVDWATNIIGSYRTACVQRPDETGVEGQILNKTACDALSAALPDCEKLGSECRLSMDGPTCQAAATVCDQMGESFWDLARAGKRNPYDMRGDCPDRKLCLDFFEKRMMKYFNQPQVLELLGMANTTVYQDINEEVNLRWSEWGYDSVLPVLNKMTQILEESDVRVLVYNGNSDWIINSAGTLGWMDIVRWKGNGEFRAADLKPWEYIDDDGKKQRGGMTKQAKDGKLTFASIDRAGHMAPYDQPVALETLVHSWVEKTFGPAK</sequence>
<dbReference type="EMBL" id="JAVHNS010000004">
    <property type="protein sequence ID" value="KAK6358042.1"/>
    <property type="molecule type" value="Genomic_DNA"/>
</dbReference>
<keyword evidence="7" id="KW-0732">Signal</keyword>
<feature type="chain" id="PRO_5043552876" description="carboxypeptidase C" evidence="7">
    <location>
        <begin position="19"/>
        <end position="532"/>
    </location>
</feature>